<evidence type="ECO:0000313" key="1">
    <source>
        <dbReference type="EMBL" id="KKM98921.1"/>
    </source>
</evidence>
<proteinExistence type="predicted"/>
<gene>
    <name evidence="1" type="ORF">LCGC14_1153060</name>
</gene>
<sequence>MKYKPGMSWYGLYVNDTLITDVEPKFMMRTTAYELNANAQRIGVMNFGWSLLADEDKELLSDEWMVANFGEDGLH</sequence>
<organism evidence="1">
    <name type="scientific">marine sediment metagenome</name>
    <dbReference type="NCBI Taxonomy" id="412755"/>
    <lineage>
        <taxon>unclassified sequences</taxon>
        <taxon>metagenomes</taxon>
        <taxon>ecological metagenomes</taxon>
    </lineage>
</organism>
<reference evidence="1" key="1">
    <citation type="journal article" date="2015" name="Nature">
        <title>Complex archaea that bridge the gap between prokaryotes and eukaryotes.</title>
        <authorList>
            <person name="Spang A."/>
            <person name="Saw J.H."/>
            <person name="Jorgensen S.L."/>
            <person name="Zaremba-Niedzwiedzka K."/>
            <person name="Martijn J."/>
            <person name="Lind A.E."/>
            <person name="van Eijk R."/>
            <person name="Schleper C."/>
            <person name="Guy L."/>
            <person name="Ettema T.J."/>
        </authorList>
    </citation>
    <scope>NUCLEOTIDE SEQUENCE</scope>
</reference>
<accession>A0A0F9MI33</accession>
<protein>
    <submittedName>
        <fullName evidence="1">Uncharacterized protein</fullName>
    </submittedName>
</protein>
<dbReference type="EMBL" id="LAZR01005560">
    <property type="protein sequence ID" value="KKM98921.1"/>
    <property type="molecule type" value="Genomic_DNA"/>
</dbReference>
<name>A0A0F9MI33_9ZZZZ</name>
<dbReference type="AlphaFoldDB" id="A0A0F9MI33"/>
<comment type="caution">
    <text evidence="1">The sequence shown here is derived from an EMBL/GenBank/DDBJ whole genome shotgun (WGS) entry which is preliminary data.</text>
</comment>